<dbReference type="Proteomes" id="UP000282106">
    <property type="component" value="Unassembled WGS sequence"/>
</dbReference>
<dbReference type="Gene3D" id="1.10.260.40">
    <property type="entry name" value="lambda repressor-like DNA-binding domains"/>
    <property type="match status" value="1"/>
</dbReference>
<protein>
    <submittedName>
        <fullName evidence="2">XRE family transcriptional regulator</fullName>
    </submittedName>
</protein>
<comment type="caution">
    <text evidence="2">The sequence shown here is derived from an EMBL/GenBank/DDBJ whole genome shotgun (WGS) entry which is preliminary data.</text>
</comment>
<dbReference type="AlphaFoldDB" id="A0A3N0V7N2"/>
<evidence type="ECO:0000313" key="2">
    <source>
        <dbReference type="EMBL" id="ROH88743.1"/>
    </source>
</evidence>
<gene>
    <name evidence="2" type="ORF">ED208_13085</name>
</gene>
<dbReference type="InParanoid" id="A0A3N0V7N2"/>
<name>A0A3N0V7N2_9GAMM</name>
<reference evidence="2 3" key="1">
    <citation type="submission" date="2018-10" db="EMBL/GenBank/DDBJ databases">
        <authorList>
            <person name="Chen W.-M."/>
        </authorList>
    </citation>
    <scope>NUCLEOTIDE SEQUENCE [LARGE SCALE GENOMIC DNA]</scope>
    <source>
        <strain evidence="2 3">THS-13</strain>
    </source>
</reference>
<dbReference type="Pfam" id="PF01381">
    <property type="entry name" value="HTH_3"/>
    <property type="match status" value="1"/>
</dbReference>
<dbReference type="EMBL" id="RJVO01000006">
    <property type="protein sequence ID" value="ROH88743.1"/>
    <property type="molecule type" value="Genomic_DNA"/>
</dbReference>
<dbReference type="SUPFAM" id="SSF47413">
    <property type="entry name" value="lambda repressor-like DNA-binding domains"/>
    <property type="match status" value="1"/>
</dbReference>
<evidence type="ECO:0000313" key="3">
    <source>
        <dbReference type="Proteomes" id="UP000282106"/>
    </source>
</evidence>
<accession>A0A3N0V7N2</accession>
<dbReference type="InterPro" id="IPR010982">
    <property type="entry name" value="Lambda_DNA-bd_dom_sf"/>
</dbReference>
<organism evidence="2 3">
    <name type="scientific">Stagnimonas aquatica</name>
    <dbReference type="NCBI Taxonomy" id="2689987"/>
    <lineage>
        <taxon>Bacteria</taxon>
        <taxon>Pseudomonadati</taxon>
        <taxon>Pseudomonadota</taxon>
        <taxon>Gammaproteobacteria</taxon>
        <taxon>Nevskiales</taxon>
        <taxon>Nevskiaceae</taxon>
        <taxon>Stagnimonas</taxon>
    </lineage>
</organism>
<evidence type="ECO:0000259" key="1">
    <source>
        <dbReference type="PROSITE" id="PS50943"/>
    </source>
</evidence>
<dbReference type="CDD" id="cd00093">
    <property type="entry name" value="HTH_XRE"/>
    <property type="match status" value="1"/>
</dbReference>
<dbReference type="SMART" id="SM00530">
    <property type="entry name" value="HTH_XRE"/>
    <property type="match status" value="1"/>
</dbReference>
<dbReference type="GO" id="GO:0003677">
    <property type="term" value="F:DNA binding"/>
    <property type="evidence" value="ECO:0007669"/>
    <property type="project" value="InterPro"/>
</dbReference>
<feature type="domain" description="HTH cro/C1-type" evidence="1">
    <location>
        <begin position="26"/>
        <end position="80"/>
    </location>
</feature>
<dbReference type="PROSITE" id="PS50943">
    <property type="entry name" value="HTH_CROC1"/>
    <property type="match status" value="1"/>
</dbReference>
<sequence>MRLALRLAALDDELRADDSEPKGHNVRRLQKENGWSQEQFAEAAQLTQVSISGIEHGVLAANLNVLDRLAESLGAAPVLLIEQI</sequence>
<proteinExistence type="predicted"/>
<dbReference type="InterPro" id="IPR001387">
    <property type="entry name" value="Cro/C1-type_HTH"/>
</dbReference>
<keyword evidence="3" id="KW-1185">Reference proteome</keyword>